<keyword evidence="9" id="KW-0106">Calcium</keyword>
<dbReference type="InterPro" id="IPR006046">
    <property type="entry name" value="Alpha_amylase"/>
</dbReference>
<proteinExistence type="evidence at transcript level"/>
<dbReference type="InterPro" id="IPR006048">
    <property type="entry name" value="A-amylase/branching_C"/>
</dbReference>
<dbReference type="Gene3D" id="2.60.40.1180">
    <property type="entry name" value="Golgi alpha-mannosidase II"/>
    <property type="match status" value="1"/>
</dbReference>
<organism evidence="19">
    <name type="scientific">Odoiporus longicollis</name>
    <name type="common">banana stem weevil</name>
    <dbReference type="NCBI Taxonomy" id="354431"/>
    <lineage>
        <taxon>Eukaryota</taxon>
        <taxon>Metazoa</taxon>
        <taxon>Ecdysozoa</taxon>
        <taxon>Arthropoda</taxon>
        <taxon>Hexapoda</taxon>
        <taxon>Insecta</taxon>
        <taxon>Pterygota</taxon>
        <taxon>Neoptera</taxon>
        <taxon>Endopterygota</taxon>
        <taxon>Coleoptera</taxon>
        <taxon>Polyphaga</taxon>
        <taxon>Cucujiformia</taxon>
        <taxon>Curculionidae</taxon>
        <taxon>Dryophthorinae</taxon>
        <taxon>Odoiporus</taxon>
    </lineage>
</organism>
<dbReference type="PRINTS" id="PR00110">
    <property type="entry name" value="ALPHAAMYLASE"/>
</dbReference>
<evidence type="ECO:0000256" key="2">
    <source>
        <dbReference type="ARBA" id="ARBA00001913"/>
    </source>
</evidence>
<keyword evidence="13 15" id="KW-0326">Glycosidase</keyword>
<dbReference type="PANTHER" id="PTHR43447">
    <property type="entry name" value="ALPHA-AMYLASE"/>
    <property type="match status" value="1"/>
</dbReference>
<dbReference type="GO" id="GO:0005975">
    <property type="term" value="P:carbohydrate metabolic process"/>
    <property type="evidence" value="ECO:0007669"/>
    <property type="project" value="InterPro"/>
</dbReference>
<dbReference type="SUPFAM" id="SSF51445">
    <property type="entry name" value="(Trans)glycosidases"/>
    <property type="match status" value="1"/>
</dbReference>
<dbReference type="InterPro" id="IPR013780">
    <property type="entry name" value="Glyco_hydro_b"/>
</dbReference>
<feature type="domain" description="Alpha-amylase C-terminal" evidence="17">
    <location>
        <begin position="409"/>
        <end position="495"/>
    </location>
</feature>
<dbReference type="InterPro" id="IPR006047">
    <property type="entry name" value="GH13_cat_dom"/>
</dbReference>
<dbReference type="SMART" id="SM00642">
    <property type="entry name" value="Aamy"/>
    <property type="match status" value="1"/>
</dbReference>
<evidence type="ECO:0000256" key="15">
    <source>
        <dbReference type="RuleBase" id="RU361134"/>
    </source>
</evidence>
<evidence type="ECO:0000313" key="19">
    <source>
        <dbReference type="EMBL" id="AHN92452.2"/>
    </source>
</evidence>
<evidence type="ECO:0000256" key="7">
    <source>
        <dbReference type="ARBA" id="ARBA00022723"/>
    </source>
</evidence>
<evidence type="ECO:0000256" key="11">
    <source>
        <dbReference type="ARBA" id="ARBA00023214"/>
    </source>
</evidence>
<evidence type="ECO:0000256" key="3">
    <source>
        <dbReference type="ARBA" id="ARBA00001923"/>
    </source>
</evidence>
<keyword evidence="10" id="KW-1015">Disulfide bond</keyword>
<dbReference type="EC" id="3.2.1.1" evidence="6 15"/>
<evidence type="ECO:0000256" key="10">
    <source>
        <dbReference type="ARBA" id="ARBA00023157"/>
    </source>
</evidence>
<sequence length="496" mass="54134" precursor="true">MGIPAVTFTLTMNGALLVLALCVSLAVSQKDPYFWEGRNTIVHLFEWKHVDVAAECENFLSQKGYGGVQVSPPSENAIVEGRPWWEKYQPVSYVLNNRAGDEDAFADMVKRCNAVGIRIYIDLVANHMATSSGEGTAGDTCDPGSKSYPAVSYSSENFHPSCDIDYNDAASIRNCELSGLKDLDQSQDYVRGKIIDYLNHLVDLGVAGFRVDAAKHMWPADLEAIFGSVNDLNTDQGFDSGSRPFIFQEVIDTGTDPVSNTEYTSFGKVCEFKFGIDLGPCFRGENPLHFLKNWGTEWGLLDGGDTVSFVDNHDNERDSDVYLHYKDAKPYKAAIAFMLAHPYDTTTRILSSYNFEGHDQAPPADGENILSPEFGSDGSCTNGWVCQHRWSPIFNMVAFRDAVAGTDLNNWWDNGDNQIAFSRGDKGFYAATASGDINTSIPTGLADGSYCDVISGSYVDGQCTGKTLTVSDGQVSVELGADETEAAVAIHVNAKL</sequence>
<comment type="subunit">
    <text evidence="5">Monomer.</text>
</comment>
<dbReference type="EMBL" id="KJ146681">
    <property type="protein sequence ID" value="AHN92452.2"/>
    <property type="molecule type" value="mRNA"/>
</dbReference>
<comment type="catalytic activity">
    <reaction evidence="1 15">
        <text>Endohydrolysis of (1-&gt;4)-alpha-D-glucosidic linkages in polysaccharides containing three or more (1-&gt;4)-alpha-linked D-glucose units.</text>
        <dbReference type="EC" id="3.2.1.1"/>
    </reaction>
</comment>
<dbReference type="Pfam" id="PF02806">
    <property type="entry name" value="Alpha-amylase_C"/>
    <property type="match status" value="1"/>
</dbReference>
<protein>
    <recommendedName>
        <fullName evidence="6 15">Alpha-amylase</fullName>
        <ecNumber evidence="6 15">3.2.1.1</ecNumber>
    </recommendedName>
</protein>
<evidence type="ECO:0000256" key="14">
    <source>
        <dbReference type="RuleBase" id="RU003615"/>
    </source>
</evidence>
<comment type="similarity">
    <text evidence="4 14">Belongs to the glycosyl hydrolase 13 family.</text>
</comment>
<dbReference type="AlphaFoldDB" id="X2KUP4"/>
<dbReference type="GO" id="GO:0046872">
    <property type="term" value="F:metal ion binding"/>
    <property type="evidence" value="ECO:0007669"/>
    <property type="project" value="UniProtKB-KW"/>
</dbReference>
<name>X2KUP4_9CUCU</name>
<dbReference type="InterPro" id="IPR017853">
    <property type="entry name" value="GH"/>
</dbReference>
<keyword evidence="12 15" id="KW-0119">Carbohydrate metabolism</keyword>
<reference evidence="19" key="1">
    <citation type="submission" date="2015-04" db="EMBL/GenBank/DDBJ databases">
        <authorList>
            <person name="Singh J."/>
            <person name="Shankar P."/>
            <person name="Kumar L.S."/>
        </authorList>
    </citation>
    <scope>NUCLEOTIDE SEQUENCE</scope>
</reference>
<evidence type="ECO:0000259" key="18">
    <source>
        <dbReference type="SMART" id="SM00642"/>
    </source>
</evidence>
<dbReference type="Pfam" id="PF00128">
    <property type="entry name" value="Alpha-amylase"/>
    <property type="match status" value="1"/>
</dbReference>
<evidence type="ECO:0000256" key="13">
    <source>
        <dbReference type="ARBA" id="ARBA00023295"/>
    </source>
</evidence>
<evidence type="ECO:0000256" key="6">
    <source>
        <dbReference type="ARBA" id="ARBA00012595"/>
    </source>
</evidence>
<feature type="domain" description="Glycosyl hydrolase family 13 catalytic" evidence="18">
    <location>
        <begin position="39"/>
        <end position="400"/>
    </location>
</feature>
<feature type="chain" id="PRO_5004950304" description="Alpha-amylase" evidence="16">
    <location>
        <begin position="29"/>
        <end position="496"/>
    </location>
</feature>
<keyword evidence="11" id="KW-0868">Chloride</keyword>
<dbReference type="CDD" id="cd11317">
    <property type="entry name" value="AmyAc_bac_euk_AmyA"/>
    <property type="match status" value="1"/>
</dbReference>
<evidence type="ECO:0000256" key="12">
    <source>
        <dbReference type="ARBA" id="ARBA00023277"/>
    </source>
</evidence>
<dbReference type="SMART" id="SM00632">
    <property type="entry name" value="Aamy_C"/>
    <property type="match status" value="1"/>
</dbReference>
<keyword evidence="7" id="KW-0479">Metal-binding</keyword>
<evidence type="ECO:0000259" key="17">
    <source>
        <dbReference type="SMART" id="SM00632"/>
    </source>
</evidence>
<accession>X2KUP4</accession>
<evidence type="ECO:0000256" key="16">
    <source>
        <dbReference type="SAM" id="SignalP"/>
    </source>
</evidence>
<keyword evidence="8 15" id="KW-0378">Hydrolase</keyword>
<dbReference type="GO" id="GO:0004556">
    <property type="term" value="F:alpha-amylase activity"/>
    <property type="evidence" value="ECO:0007669"/>
    <property type="project" value="UniProtKB-UniRule"/>
</dbReference>
<comment type="cofactor">
    <cofactor evidence="2">
        <name>Ca(2+)</name>
        <dbReference type="ChEBI" id="CHEBI:29108"/>
    </cofactor>
</comment>
<keyword evidence="16" id="KW-0732">Signal</keyword>
<dbReference type="InterPro" id="IPR031319">
    <property type="entry name" value="A-amylase_C"/>
</dbReference>
<evidence type="ECO:0000256" key="4">
    <source>
        <dbReference type="ARBA" id="ARBA00008061"/>
    </source>
</evidence>
<evidence type="ECO:0000256" key="5">
    <source>
        <dbReference type="ARBA" id="ARBA00011245"/>
    </source>
</evidence>
<comment type="cofactor">
    <cofactor evidence="3">
        <name>chloride</name>
        <dbReference type="ChEBI" id="CHEBI:17996"/>
    </cofactor>
</comment>
<dbReference type="SUPFAM" id="SSF51011">
    <property type="entry name" value="Glycosyl hydrolase domain"/>
    <property type="match status" value="1"/>
</dbReference>
<evidence type="ECO:0000256" key="8">
    <source>
        <dbReference type="ARBA" id="ARBA00022801"/>
    </source>
</evidence>
<feature type="signal peptide" evidence="16">
    <location>
        <begin position="1"/>
        <end position="28"/>
    </location>
</feature>
<evidence type="ECO:0000256" key="9">
    <source>
        <dbReference type="ARBA" id="ARBA00022837"/>
    </source>
</evidence>
<evidence type="ECO:0000256" key="1">
    <source>
        <dbReference type="ARBA" id="ARBA00000548"/>
    </source>
</evidence>
<dbReference type="Gene3D" id="3.20.20.80">
    <property type="entry name" value="Glycosidases"/>
    <property type="match status" value="1"/>
</dbReference>